<proteinExistence type="predicted"/>
<name>A0ACC0M7C8_RHOML</name>
<accession>A0ACC0M7C8</accession>
<evidence type="ECO:0000313" key="1">
    <source>
        <dbReference type="EMBL" id="KAI8536462.1"/>
    </source>
</evidence>
<comment type="caution">
    <text evidence="1">The sequence shown here is derived from an EMBL/GenBank/DDBJ whole genome shotgun (WGS) entry which is preliminary data.</text>
</comment>
<sequence>MENPSPATAVTTDYQASGDKGANHRHRFDCHNPTTSKSTTKNQNPHCRFSVAVRSNFLTLALFISLPLCVFQRLLCVCSNDCCVCVPTIGIWGRQLCLSPPGIPGCAKSALYKEIVNAPGGLGDDRLVNSLMGDLIKGKYWDKVNEQCRRKHYSVILADKIAPNEEVWSRV</sequence>
<organism evidence="1 2">
    <name type="scientific">Rhododendron molle</name>
    <name type="common">Chinese azalea</name>
    <name type="synonym">Azalea mollis</name>
    <dbReference type="NCBI Taxonomy" id="49168"/>
    <lineage>
        <taxon>Eukaryota</taxon>
        <taxon>Viridiplantae</taxon>
        <taxon>Streptophyta</taxon>
        <taxon>Embryophyta</taxon>
        <taxon>Tracheophyta</taxon>
        <taxon>Spermatophyta</taxon>
        <taxon>Magnoliopsida</taxon>
        <taxon>eudicotyledons</taxon>
        <taxon>Gunneridae</taxon>
        <taxon>Pentapetalae</taxon>
        <taxon>asterids</taxon>
        <taxon>Ericales</taxon>
        <taxon>Ericaceae</taxon>
        <taxon>Ericoideae</taxon>
        <taxon>Rhodoreae</taxon>
        <taxon>Rhododendron</taxon>
    </lineage>
</organism>
<evidence type="ECO:0000313" key="2">
    <source>
        <dbReference type="Proteomes" id="UP001062846"/>
    </source>
</evidence>
<protein>
    <submittedName>
        <fullName evidence="1">Uncharacterized protein</fullName>
    </submittedName>
</protein>
<dbReference type="Proteomes" id="UP001062846">
    <property type="component" value="Chromosome 10"/>
</dbReference>
<dbReference type="EMBL" id="CM046397">
    <property type="protein sequence ID" value="KAI8536462.1"/>
    <property type="molecule type" value="Genomic_DNA"/>
</dbReference>
<keyword evidence="2" id="KW-1185">Reference proteome</keyword>
<gene>
    <name evidence="1" type="ORF">RHMOL_Rhmol10G0258800</name>
</gene>
<reference evidence="1" key="1">
    <citation type="submission" date="2022-02" db="EMBL/GenBank/DDBJ databases">
        <title>Plant Genome Project.</title>
        <authorList>
            <person name="Zhang R.-G."/>
        </authorList>
    </citation>
    <scope>NUCLEOTIDE SEQUENCE</scope>
    <source>
        <strain evidence="1">AT1</strain>
    </source>
</reference>